<comment type="similarity">
    <text evidence="2">Belongs to the peptidase S9A family.</text>
</comment>
<dbReference type="ESTHER" id="solus-q43vk0">
    <property type="family name" value="S9N_PPCE_Peptidase_S9"/>
</dbReference>
<keyword evidence="4" id="KW-0645">Protease</keyword>
<dbReference type="GO" id="GO:0005829">
    <property type="term" value="C:cytosol"/>
    <property type="evidence" value="ECO:0007669"/>
    <property type="project" value="TreeGrafter"/>
</dbReference>
<dbReference type="Gene3D" id="3.40.50.1820">
    <property type="entry name" value="alpha/beta hydrolase"/>
    <property type="match status" value="1"/>
</dbReference>
<evidence type="ECO:0000256" key="2">
    <source>
        <dbReference type="ARBA" id="ARBA00005228"/>
    </source>
</evidence>
<evidence type="ECO:0000256" key="1">
    <source>
        <dbReference type="ARBA" id="ARBA00001070"/>
    </source>
</evidence>
<evidence type="ECO:0000259" key="8">
    <source>
        <dbReference type="Pfam" id="PF02897"/>
    </source>
</evidence>
<dbReference type="STRING" id="234267.Acid_6251"/>
<dbReference type="GO" id="GO:0070012">
    <property type="term" value="F:oligopeptidase activity"/>
    <property type="evidence" value="ECO:0007669"/>
    <property type="project" value="TreeGrafter"/>
</dbReference>
<dbReference type="InterPro" id="IPR051167">
    <property type="entry name" value="Prolyl_oligopep/macrocyclase"/>
</dbReference>
<dbReference type="InterPro" id="IPR002471">
    <property type="entry name" value="Pept_S9_AS"/>
</dbReference>
<dbReference type="PROSITE" id="PS00708">
    <property type="entry name" value="PRO_ENDOPEP_SER"/>
    <property type="match status" value="1"/>
</dbReference>
<evidence type="ECO:0000256" key="5">
    <source>
        <dbReference type="ARBA" id="ARBA00022801"/>
    </source>
</evidence>
<dbReference type="InterPro" id="IPR029058">
    <property type="entry name" value="AB_hydrolase_fold"/>
</dbReference>
<dbReference type="Pfam" id="PF00326">
    <property type="entry name" value="Peptidase_S9"/>
    <property type="match status" value="1"/>
</dbReference>
<organism evidence="9">
    <name type="scientific">Solibacter usitatus (strain Ellin6076)</name>
    <dbReference type="NCBI Taxonomy" id="234267"/>
    <lineage>
        <taxon>Bacteria</taxon>
        <taxon>Pseudomonadati</taxon>
        <taxon>Acidobacteriota</taxon>
        <taxon>Terriglobia</taxon>
        <taxon>Bryobacterales</taxon>
        <taxon>Solibacteraceae</taxon>
        <taxon>Candidatus Solibacter</taxon>
    </lineage>
</organism>
<dbReference type="PANTHER" id="PTHR42881:SF2">
    <property type="entry name" value="PROLYL ENDOPEPTIDASE"/>
    <property type="match status" value="1"/>
</dbReference>
<keyword evidence="5 9" id="KW-0378">Hydrolase</keyword>
<dbReference type="KEGG" id="sus:Acid_6251"/>
<dbReference type="Gene3D" id="2.130.10.120">
    <property type="entry name" value="Prolyl oligopeptidase, N-terminal domain"/>
    <property type="match status" value="1"/>
</dbReference>
<comment type="catalytic activity">
    <reaction evidence="1">
        <text>Hydrolysis of Pro-|-Xaa &gt;&gt; Ala-|-Xaa in oligopeptides.</text>
        <dbReference type="EC" id="3.4.21.26"/>
    </reaction>
</comment>
<evidence type="ECO:0000313" key="9">
    <source>
        <dbReference type="EMBL" id="ABJ87177.1"/>
    </source>
</evidence>
<dbReference type="GO" id="GO:0004252">
    <property type="term" value="F:serine-type endopeptidase activity"/>
    <property type="evidence" value="ECO:0007669"/>
    <property type="project" value="UniProtKB-EC"/>
</dbReference>
<dbReference type="EC" id="3.4.21.26" evidence="3"/>
<feature type="domain" description="Peptidase S9A N-terminal" evidence="8">
    <location>
        <begin position="27"/>
        <end position="429"/>
    </location>
</feature>
<sequence>MKLNPLILITGCVFTMPGQNMPRLNYPAAPQSGQTDAYHEVQIADPYRGLENADAPETRKWVEDENALTQSWLGKQPDRAPIRKQLTKLWNYEKYGTLFKAGPHYFYSYNTGLQNQSVVFVADSPNAKGKELLDPNTHRKDGTAALSGWSVSRNGKLYGYAIAEAGSDWSDCRIRSVADGKDLPDVIRWTKFSNMAWATDDGGFYYSRYPEPPAGELLTAAALNQKVYFHRLGDPQTADRLVYERPDRPAWSIDPVLTDDGRYLLLIMSSGIPGKNMLSFQDMQSPDRRIVDLIPMETASYQPIEAVGSTLYVQTTDGAPRGRVIAIDLQKPVPSKWREIVPEAAETLESVQMADGKLLLAYMKDAHAAARLVTTEGKPVAEVAMPGLGTAIWSPARVKDKEMFYGFMTYLAPTTMYRLDVETGRSEVARPVKLPFDPSGFETTQVFYPSKDGSRIPMFLTRRKGLKLDGRNPALLYGYGGFDVPNTPAFSPTVAEWIRMGGVFASACLRGGSEYGEEWHQAGMRAKKQNVFNDFIAAAEWLVANRYTSTPKLAIMGGSNGGLLVGAVLNQRPDLFGAAVAQVGVMDMLRFQKFGFGTQWVGEYGSPENPEDFKVLRAYSPLHNIRAGTEYPAVLVTTSDHDDRVMPGHSLKYTATLQQAQKGPAPILLRVETRAGHGAGKPTAKQIDEAADILTFLKAALKVN</sequence>
<feature type="domain" description="Peptidase S9 prolyl oligopeptidase catalytic" evidence="7">
    <location>
        <begin position="489"/>
        <end position="702"/>
    </location>
</feature>
<dbReference type="SUPFAM" id="SSF50993">
    <property type="entry name" value="Peptidase/esterase 'gauge' domain"/>
    <property type="match status" value="1"/>
</dbReference>
<evidence type="ECO:0000256" key="4">
    <source>
        <dbReference type="ARBA" id="ARBA00022670"/>
    </source>
</evidence>
<proteinExistence type="inferred from homology"/>
<accession>Q01T43</accession>
<name>Q01T43_SOLUE</name>
<dbReference type="AlphaFoldDB" id="Q01T43"/>
<dbReference type="HOGENOM" id="CLU_011290_1_1_0"/>
<dbReference type="Pfam" id="PF02897">
    <property type="entry name" value="Peptidase_S9_N"/>
    <property type="match status" value="1"/>
</dbReference>
<dbReference type="EMBL" id="CP000473">
    <property type="protein sequence ID" value="ABJ87177.1"/>
    <property type="molecule type" value="Genomic_DNA"/>
</dbReference>
<protein>
    <recommendedName>
        <fullName evidence="3">prolyl oligopeptidase</fullName>
        <ecNumber evidence="3">3.4.21.26</ecNumber>
    </recommendedName>
</protein>
<reference evidence="9" key="1">
    <citation type="submission" date="2006-10" db="EMBL/GenBank/DDBJ databases">
        <title>Complete sequence of Solibacter usitatus Ellin6076.</title>
        <authorList>
            <consortium name="US DOE Joint Genome Institute"/>
            <person name="Copeland A."/>
            <person name="Lucas S."/>
            <person name="Lapidus A."/>
            <person name="Barry K."/>
            <person name="Detter J.C."/>
            <person name="Glavina del Rio T."/>
            <person name="Hammon N."/>
            <person name="Israni S."/>
            <person name="Dalin E."/>
            <person name="Tice H."/>
            <person name="Pitluck S."/>
            <person name="Thompson L.S."/>
            <person name="Brettin T."/>
            <person name="Bruce D."/>
            <person name="Han C."/>
            <person name="Tapia R."/>
            <person name="Gilna P."/>
            <person name="Schmutz J."/>
            <person name="Larimer F."/>
            <person name="Land M."/>
            <person name="Hauser L."/>
            <person name="Kyrpides N."/>
            <person name="Mikhailova N."/>
            <person name="Janssen P.H."/>
            <person name="Kuske C.R."/>
            <person name="Richardson P."/>
        </authorList>
    </citation>
    <scope>NUCLEOTIDE SEQUENCE</scope>
    <source>
        <strain evidence="9">Ellin6076</strain>
    </source>
</reference>
<dbReference type="SUPFAM" id="SSF53474">
    <property type="entry name" value="alpha/beta-Hydrolases"/>
    <property type="match status" value="1"/>
</dbReference>
<keyword evidence="6" id="KW-0720">Serine protease</keyword>
<dbReference type="InterPro" id="IPR023302">
    <property type="entry name" value="Pept_S9A_N"/>
</dbReference>
<dbReference type="InterPro" id="IPR002470">
    <property type="entry name" value="Peptidase_S9A"/>
</dbReference>
<dbReference type="FunFam" id="3.40.50.1820:FF:000005">
    <property type="entry name" value="Prolyl endopeptidase"/>
    <property type="match status" value="1"/>
</dbReference>
<dbReference type="InterPro" id="IPR001375">
    <property type="entry name" value="Peptidase_S9_cat"/>
</dbReference>
<dbReference type="InParanoid" id="Q01T43"/>
<dbReference type="eggNOG" id="COG1505">
    <property type="taxonomic scope" value="Bacteria"/>
</dbReference>
<dbReference type="GO" id="GO:0006508">
    <property type="term" value="P:proteolysis"/>
    <property type="evidence" value="ECO:0007669"/>
    <property type="project" value="UniProtKB-KW"/>
</dbReference>
<evidence type="ECO:0000259" key="7">
    <source>
        <dbReference type="Pfam" id="PF00326"/>
    </source>
</evidence>
<dbReference type="PRINTS" id="PR00862">
    <property type="entry name" value="PROLIGOPTASE"/>
</dbReference>
<evidence type="ECO:0000256" key="3">
    <source>
        <dbReference type="ARBA" id="ARBA00011897"/>
    </source>
</evidence>
<dbReference type="PANTHER" id="PTHR42881">
    <property type="entry name" value="PROLYL ENDOPEPTIDASE"/>
    <property type="match status" value="1"/>
</dbReference>
<gene>
    <name evidence="9" type="ordered locus">Acid_6251</name>
</gene>
<evidence type="ECO:0000256" key="6">
    <source>
        <dbReference type="ARBA" id="ARBA00022825"/>
    </source>
</evidence>